<dbReference type="Gene3D" id="2.120.10.90">
    <property type="entry name" value="DNA gyrase/topoisomerase IV, subunit A, C-terminal"/>
    <property type="match status" value="1"/>
</dbReference>
<dbReference type="PANTHER" id="PTHR43493:SF5">
    <property type="entry name" value="DNA GYRASE SUBUNIT A, CHLOROPLASTIC_MITOCHONDRIAL"/>
    <property type="match status" value="1"/>
</dbReference>
<comment type="subunit">
    <text evidence="8">Heterotetramer, composed of two GyrA and two GyrB chains. In the heterotetramer, GyrA contains the active site tyrosine that forms a transient covalent intermediate with DNA, while GyrB binds cofactors and catalyzes ATP hydrolysis.</text>
</comment>
<dbReference type="InterPro" id="IPR013758">
    <property type="entry name" value="Topo_IIA_A/C_ab"/>
</dbReference>
<proteinExistence type="inferred from homology"/>
<comment type="catalytic activity">
    <reaction evidence="1 8 9">
        <text>ATP-dependent breakage, passage and rejoining of double-stranded DNA.</text>
        <dbReference type="EC" id="5.6.2.2"/>
    </reaction>
</comment>
<dbReference type="HAMAP" id="MF_01897">
    <property type="entry name" value="GyrA"/>
    <property type="match status" value="1"/>
</dbReference>
<protein>
    <recommendedName>
        <fullName evidence="8">DNA gyrase subunit A</fullName>
        <ecNumber evidence="8">5.6.2.2</ecNumber>
    </recommendedName>
</protein>
<evidence type="ECO:0000256" key="10">
    <source>
        <dbReference type="SAM" id="MobiDB-lite"/>
    </source>
</evidence>
<feature type="short sequence motif" description="GyrA-box" evidence="8">
    <location>
        <begin position="559"/>
        <end position="565"/>
    </location>
</feature>
<keyword evidence="6 8" id="KW-0238">DNA-binding</keyword>
<feature type="active site" description="O-(5'-phospho-DNA)-tyrosine intermediate" evidence="8 9">
    <location>
        <position position="130"/>
    </location>
</feature>
<comment type="similarity">
    <text evidence="2 8">Belongs to the type II topoisomerase GyrA/ParC subunit family.</text>
</comment>
<keyword evidence="5 8" id="KW-0799">Topoisomerase</keyword>
<dbReference type="InterPro" id="IPR005743">
    <property type="entry name" value="GyrA"/>
</dbReference>
<dbReference type="GO" id="GO:0006265">
    <property type="term" value="P:DNA topological change"/>
    <property type="evidence" value="ECO:0007669"/>
    <property type="project" value="UniProtKB-UniRule"/>
</dbReference>
<dbReference type="EC" id="5.6.2.2" evidence="8"/>
<comment type="function">
    <text evidence="8">A type II topoisomerase that negatively supercoils closed circular double-stranded (ds) DNA in an ATP-dependent manner to modulate DNA topology and maintain chromosomes in an underwound state. Negative supercoiling favors strand separation, and DNA replication, transcription, recombination and repair, all of which involve strand separation. Also able to catalyze the interconversion of other topological isomers of dsDNA rings, including catenanes and knotted rings. Type II topoisomerases break and join 2 DNA strands simultaneously in an ATP-dependent manner.</text>
</comment>
<dbReference type="CDD" id="cd00187">
    <property type="entry name" value="TOP4c"/>
    <property type="match status" value="1"/>
</dbReference>
<organism evidence="12 13">
    <name type="scientific">Oryzicola mucosus</name>
    <dbReference type="NCBI Taxonomy" id="2767425"/>
    <lineage>
        <taxon>Bacteria</taxon>
        <taxon>Pseudomonadati</taxon>
        <taxon>Pseudomonadota</taxon>
        <taxon>Alphaproteobacteria</taxon>
        <taxon>Hyphomicrobiales</taxon>
        <taxon>Phyllobacteriaceae</taxon>
        <taxon>Oryzicola</taxon>
    </lineage>
</organism>
<dbReference type="FunFam" id="1.10.268.10:FF:000001">
    <property type="entry name" value="DNA gyrase subunit A"/>
    <property type="match status" value="1"/>
</dbReference>
<feature type="region of interest" description="Disordered" evidence="10">
    <location>
        <begin position="895"/>
        <end position="933"/>
    </location>
</feature>
<name>A0A8J6U5L0_9HYPH</name>
<evidence type="ECO:0000256" key="9">
    <source>
        <dbReference type="PROSITE-ProRule" id="PRU01384"/>
    </source>
</evidence>
<dbReference type="AlphaFoldDB" id="A0A8J6U5L0"/>
<dbReference type="GO" id="GO:0005737">
    <property type="term" value="C:cytoplasm"/>
    <property type="evidence" value="ECO:0007669"/>
    <property type="project" value="UniProtKB-SubCell"/>
</dbReference>
<dbReference type="PROSITE" id="PS52040">
    <property type="entry name" value="TOPO_IIA"/>
    <property type="match status" value="1"/>
</dbReference>
<dbReference type="SMART" id="SM00434">
    <property type="entry name" value="TOP4c"/>
    <property type="match status" value="1"/>
</dbReference>
<dbReference type="Gene3D" id="1.10.268.10">
    <property type="entry name" value="Topoisomerase, domain 3"/>
    <property type="match status" value="1"/>
</dbReference>
<feature type="domain" description="Topo IIA-type catalytic" evidence="11">
    <location>
        <begin position="42"/>
        <end position="532"/>
    </location>
</feature>
<dbReference type="FunFam" id="3.90.199.10:FF:000001">
    <property type="entry name" value="DNA gyrase subunit A"/>
    <property type="match status" value="1"/>
</dbReference>
<dbReference type="GO" id="GO:0006261">
    <property type="term" value="P:DNA-templated DNA replication"/>
    <property type="evidence" value="ECO:0007669"/>
    <property type="project" value="UniProtKB-UniRule"/>
</dbReference>
<keyword evidence="13" id="KW-1185">Reference proteome</keyword>
<dbReference type="Gene3D" id="3.30.1360.40">
    <property type="match status" value="1"/>
</dbReference>
<dbReference type="InterPro" id="IPR013757">
    <property type="entry name" value="Topo_IIA_A_a_sf"/>
</dbReference>
<evidence type="ECO:0000256" key="4">
    <source>
        <dbReference type="ARBA" id="ARBA00022840"/>
    </source>
</evidence>
<evidence type="ECO:0000313" key="13">
    <source>
        <dbReference type="Proteomes" id="UP000643405"/>
    </source>
</evidence>
<dbReference type="NCBIfam" id="NF004044">
    <property type="entry name" value="PRK05561.1"/>
    <property type="match status" value="1"/>
</dbReference>
<keyword evidence="7 8" id="KW-0413">Isomerase</keyword>
<keyword evidence="8" id="KW-0963">Cytoplasm</keyword>
<gene>
    <name evidence="8 12" type="primary">gyrA</name>
    <name evidence="12" type="ORF">ICI42_17515</name>
</gene>
<dbReference type="GO" id="GO:0005694">
    <property type="term" value="C:chromosome"/>
    <property type="evidence" value="ECO:0007669"/>
    <property type="project" value="InterPro"/>
</dbReference>
<dbReference type="RefSeq" id="WP_188165876.1">
    <property type="nucleotide sequence ID" value="NZ_JACVVX010000005.1"/>
</dbReference>
<dbReference type="NCBIfam" id="TIGR01063">
    <property type="entry name" value="gyrA"/>
    <property type="match status" value="1"/>
</dbReference>
<evidence type="ECO:0000256" key="8">
    <source>
        <dbReference type="HAMAP-Rule" id="MF_01897"/>
    </source>
</evidence>
<evidence type="ECO:0000259" key="11">
    <source>
        <dbReference type="PROSITE" id="PS52040"/>
    </source>
</evidence>
<dbReference type="Gene3D" id="3.90.199.10">
    <property type="entry name" value="Topoisomerase II, domain 5"/>
    <property type="match status" value="1"/>
</dbReference>
<comment type="miscellaneous">
    <text evidence="8">Few gyrases are as efficient as E.coli at forming negative supercoils. Not all organisms have 2 type II topoisomerases; in organisms with a single type II topoisomerase this enzyme also has to decatenate newly replicated chromosomes.</text>
</comment>
<dbReference type="FunFam" id="3.30.1360.40:FF:000002">
    <property type="entry name" value="DNA gyrase subunit A"/>
    <property type="match status" value="1"/>
</dbReference>
<dbReference type="GO" id="GO:0003677">
    <property type="term" value="F:DNA binding"/>
    <property type="evidence" value="ECO:0007669"/>
    <property type="project" value="UniProtKB-UniRule"/>
</dbReference>
<dbReference type="GO" id="GO:0005524">
    <property type="term" value="F:ATP binding"/>
    <property type="evidence" value="ECO:0007669"/>
    <property type="project" value="UniProtKB-UniRule"/>
</dbReference>
<dbReference type="EMBL" id="JACVVX010000005">
    <property type="protein sequence ID" value="MBD0416455.1"/>
    <property type="molecule type" value="Genomic_DNA"/>
</dbReference>
<evidence type="ECO:0000256" key="3">
    <source>
        <dbReference type="ARBA" id="ARBA00022741"/>
    </source>
</evidence>
<evidence type="ECO:0000256" key="6">
    <source>
        <dbReference type="ARBA" id="ARBA00023125"/>
    </source>
</evidence>
<dbReference type="NCBIfam" id="NF004043">
    <property type="entry name" value="PRK05560.1"/>
    <property type="match status" value="1"/>
</dbReference>
<keyword evidence="4 8" id="KW-0067">ATP-binding</keyword>
<evidence type="ECO:0000256" key="1">
    <source>
        <dbReference type="ARBA" id="ARBA00000185"/>
    </source>
</evidence>
<keyword evidence="3 8" id="KW-0547">Nucleotide-binding</keyword>
<accession>A0A8J6U5L0</accession>
<dbReference type="InterPro" id="IPR006691">
    <property type="entry name" value="GyrA/parC_rep"/>
</dbReference>
<dbReference type="SUPFAM" id="SSF56719">
    <property type="entry name" value="Type II DNA topoisomerase"/>
    <property type="match status" value="1"/>
</dbReference>
<comment type="subcellular location">
    <subcellularLocation>
        <location evidence="8">Cytoplasm</location>
    </subcellularLocation>
</comment>
<dbReference type="InterPro" id="IPR050220">
    <property type="entry name" value="Type_II_DNA_Topoisomerases"/>
</dbReference>
<evidence type="ECO:0000256" key="7">
    <source>
        <dbReference type="ARBA" id="ARBA00023235"/>
    </source>
</evidence>
<dbReference type="SUPFAM" id="SSF101904">
    <property type="entry name" value="GyrA/ParC C-terminal domain-like"/>
    <property type="match status" value="1"/>
</dbReference>
<dbReference type="InterPro" id="IPR013760">
    <property type="entry name" value="Topo_IIA-like_dom_sf"/>
</dbReference>
<dbReference type="InterPro" id="IPR002205">
    <property type="entry name" value="Topo_IIA_dom_A"/>
</dbReference>
<sequence length="933" mass="103324">MTDQKTPRGPDGPSGIEPISIMEEMQRSYLDYAMSVIVSRALPDVRDGLKPVHRRILYASHESGYHWNRKHVKSARPVSDVMGKYHPHGDASIYDALVRMAQDWSMSVPLIDGQGNFGSIDGDPPAAMRYTEARLTKVAHELIEDIDKDTVDFQENYDGSDSEPKVIPARFPNLLVNGSGGIAVGMATNIPPHNLVEVCNGAIAVIDNPAISLPDLMDIIPGPDFPTGGLILGRSGIYNAYTTGRGSVVMRGKVAIEEMRGDREAIIITEVPFQVNKATMIEKMAELVRDKRIEGISDIRDESDRQGYRVVIELKRDANTEVILNQLYRFTPLQTSFGANMVALNGGKPEVMNLMDMLTAFVAFREEVISRRTKFLLRKARDRAHVLVGLAIAVANIDEVIRLIRAAPDPQTAREQLMERRWPARDVESLILLIDDPRHRINEDGTYNLSEEQARAILELRLQRLTALGRDEISDELNTIGVEISDYLDILSSRARIQQIVKDELAAVRDEFGMPRRTEITDAGSDMDDEDLIPREDMVVTVSHSGYIKRVPLSLYRAQRRGGKGRSGMATKEEDFVTRLFVANTHTPVLFFSSRGIVYKEKVWRLPIGNPQSRGKALINLLPIENGDRITAILPLPEDENSWGDLDVMFATTRGTVRRNKLSDFTQVNRNGKIAMKFDEEGDAILAVETCTENDDVLLTADTGQCIRFSVTDVRVFKGRDSQGVRGIAMGAEDRAISMTILEHVDASPAERAAYLKQAANERKVAGVEEEEIALTNEDIGEETTLPPVRYEELKAHEQFVLTVTEYGYGKRSSSYDFRLTGRGGKGIRATDVSKVAEIGRLVATFPVANEDQIMLVSDGGQVIRVPVNGIRFASRATKGVTIFNTADDEKVVSVERISEPQGEEDMEGEVSGATAEDVGSAGSIPDEGNTEN</sequence>
<evidence type="ECO:0000313" key="12">
    <source>
        <dbReference type="EMBL" id="MBD0416455.1"/>
    </source>
</evidence>
<dbReference type="InterPro" id="IPR035516">
    <property type="entry name" value="Gyrase/topoIV_suA_C"/>
</dbReference>
<dbReference type="Pfam" id="PF00521">
    <property type="entry name" value="DNA_topoisoIV"/>
    <property type="match status" value="1"/>
</dbReference>
<comment type="caution">
    <text evidence="12">The sequence shown here is derived from an EMBL/GenBank/DDBJ whole genome shotgun (WGS) entry which is preliminary data.</text>
</comment>
<dbReference type="GO" id="GO:0009330">
    <property type="term" value="C:DNA topoisomerase type II (double strand cut, ATP-hydrolyzing) complex"/>
    <property type="evidence" value="ECO:0007669"/>
    <property type="project" value="TreeGrafter"/>
</dbReference>
<dbReference type="GO" id="GO:0034335">
    <property type="term" value="F:DNA negative supercoiling activity"/>
    <property type="evidence" value="ECO:0007669"/>
    <property type="project" value="UniProtKB-ARBA"/>
</dbReference>
<reference evidence="12" key="1">
    <citation type="submission" date="2020-09" db="EMBL/GenBank/DDBJ databases">
        <title>Genome seq and assembly of Tianweitania sp.</title>
        <authorList>
            <person name="Chhetri G."/>
        </authorList>
    </citation>
    <scope>NUCLEOTIDE SEQUENCE</scope>
    <source>
        <strain evidence="12">Rool2</strain>
    </source>
</reference>
<dbReference type="PANTHER" id="PTHR43493">
    <property type="entry name" value="DNA GYRASE/TOPOISOMERASE SUBUNIT A"/>
    <property type="match status" value="1"/>
</dbReference>
<dbReference type="Proteomes" id="UP000643405">
    <property type="component" value="Unassembled WGS sequence"/>
</dbReference>
<dbReference type="Pfam" id="PF03989">
    <property type="entry name" value="DNA_gyraseA_C"/>
    <property type="match status" value="6"/>
</dbReference>
<evidence type="ECO:0000256" key="5">
    <source>
        <dbReference type="ARBA" id="ARBA00023029"/>
    </source>
</evidence>
<evidence type="ECO:0000256" key="2">
    <source>
        <dbReference type="ARBA" id="ARBA00008263"/>
    </source>
</evidence>